<organism evidence="7 8">
    <name type="scientific">Anaerococcus kampingae</name>
    <dbReference type="NCBI Taxonomy" id="3115614"/>
    <lineage>
        <taxon>Bacteria</taxon>
        <taxon>Bacillati</taxon>
        <taxon>Bacillota</taxon>
        <taxon>Tissierellia</taxon>
        <taxon>Tissierellales</taxon>
        <taxon>Peptoniphilaceae</taxon>
        <taxon>Anaerococcus</taxon>
    </lineage>
</organism>
<dbReference type="PANTHER" id="PTHR44379">
    <property type="entry name" value="OXIDOREDUCTASE WITH IRON-SULFUR SUBUNIT"/>
    <property type="match status" value="1"/>
</dbReference>
<keyword evidence="1" id="KW-0001">2Fe-2S</keyword>
<accession>A0ABW9MBL6</accession>
<evidence type="ECO:0000256" key="5">
    <source>
        <dbReference type="ARBA" id="ARBA00023014"/>
    </source>
</evidence>
<dbReference type="PROSITE" id="PS00197">
    <property type="entry name" value="2FE2S_FER_1"/>
    <property type="match status" value="1"/>
</dbReference>
<proteinExistence type="predicted"/>
<dbReference type="SUPFAM" id="SSF47741">
    <property type="entry name" value="CO dehydrogenase ISP C-domain like"/>
    <property type="match status" value="1"/>
</dbReference>
<comment type="caution">
    <text evidence="7">The sequence shown here is derived from an EMBL/GenBank/DDBJ whole genome shotgun (WGS) entry which is preliminary data.</text>
</comment>
<dbReference type="InterPro" id="IPR006058">
    <property type="entry name" value="2Fe2S_fd_BS"/>
</dbReference>
<keyword evidence="4" id="KW-0408">Iron</keyword>
<dbReference type="Gene3D" id="1.10.150.120">
    <property type="entry name" value="[2Fe-2S]-binding domain"/>
    <property type="match status" value="1"/>
</dbReference>
<protein>
    <submittedName>
        <fullName evidence="7">Xanthine dehydrogenase subunit XdhC</fullName>
    </submittedName>
</protein>
<keyword evidence="5" id="KW-0411">Iron-sulfur</keyword>
<dbReference type="Pfam" id="PF01799">
    <property type="entry name" value="Fer2_2"/>
    <property type="match status" value="1"/>
</dbReference>
<dbReference type="RefSeq" id="WP_265236215.1">
    <property type="nucleotide sequence ID" value="NZ_JBGMEF010000015.1"/>
</dbReference>
<evidence type="ECO:0000256" key="2">
    <source>
        <dbReference type="ARBA" id="ARBA00022723"/>
    </source>
</evidence>
<evidence type="ECO:0000259" key="6">
    <source>
        <dbReference type="PROSITE" id="PS51085"/>
    </source>
</evidence>
<dbReference type="InterPro" id="IPR002888">
    <property type="entry name" value="2Fe-2S-bd"/>
</dbReference>
<dbReference type="Gene3D" id="3.10.20.30">
    <property type="match status" value="1"/>
</dbReference>
<dbReference type="EMBL" id="JBGMEF010000015">
    <property type="protein sequence ID" value="MFO3666716.1"/>
    <property type="molecule type" value="Genomic_DNA"/>
</dbReference>
<dbReference type="CDD" id="cd00207">
    <property type="entry name" value="fer2"/>
    <property type="match status" value="1"/>
</dbReference>
<gene>
    <name evidence="7" type="primary">xdhC</name>
    <name evidence="7" type="ORF">ACCQ42_02895</name>
</gene>
<keyword evidence="3" id="KW-0560">Oxidoreductase</keyword>
<dbReference type="InterPro" id="IPR012675">
    <property type="entry name" value="Beta-grasp_dom_sf"/>
</dbReference>
<dbReference type="InterPro" id="IPR050033">
    <property type="entry name" value="XdhC_XDHase"/>
</dbReference>
<dbReference type="InterPro" id="IPR001041">
    <property type="entry name" value="2Fe-2S_ferredoxin-type"/>
</dbReference>
<evidence type="ECO:0000313" key="8">
    <source>
        <dbReference type="Proteomes" id="UP001637994"/>
    </source>
</evidence>
<sequence length="184" mass="20280">MKIKHSREYGPFAPRIDELSDIDPSYKRVRCTLNGIPVDKMVDTRASLTDFLRNDFGLTSVKKGCEVGECGACSVLIDGKSVDSCLYLAIWAEGKDIWTTEGLVASDGSISIIQQAFIDQAAVQCGFCTPGFIITATEIVARGQRYDRSELRRLLAGNMCRCTGYENILRAVEEAIEIEIEARG</sequence>
<evidence type="ECO:0000313" key="7">
    <source>
        <dbReference type="EMBL" id="MFO3666716.1"/>
    </source>
</evidence>
<dbReference type="Proteomes" id="UP001637994">
    <property type="component" value="Unassembled WGS sequence"/>
</dbReference>
<dbReference type="InterPro" id="IPR036884">
    <property type="entry name" value="2Fe-2S-bd_dom_sf"/>
</dbReference>
<dbReference type="PROSITE" id="PS51085">
    <property type="entry name" value="2FE2S_FER_2"/>
    <property type="match status" value="1"/>
</dbReference>
<dbReference type="InterPro" id="IPR051452">
    <property type="entry name" value="Diverse_Oxidoreductases"/>
</dbReference>
<keyword evidence="8" id="KW-1185">Reference proteome</keyword>
<feature type="domain" description="2Fe-2S ferredoxin-type" evidence="6">
    <location>
        <begin position="27"/>
        <end position="103"/>
    </location>
</feature>
<evidence type="ECO:0000256" key="3">
    <source>
        <dbReference type="ARBA" id="ARBA00023002"/>
    </source>
</evidence>
<reference evidence="7 8" key="1">
    <citation type="journal article" date="2025" name="Anaerobe">
        <title>Description of Anaerococcus kampingiae sp. nov., Anaerococcus groningensis sp. nov., Anaerococcus martiniensis sp. nov., and Anaerococcus cruorum sp. nov., isolated from human clinical specimens.</title>
        <authorList>
            <person name="Boiten K.E."/>
            <person name="Meijer J."/>
            <person name="van Wezel E.M."/>
            <person name="Veloo A.C.M."/>
        </authorList>
    </citation>
    <scope>NUCLEOTIDE SEQUENCE [LARGE SCALE GENOMIC DNA]</scope>
    <source>
        <strain evidence="7 8">ENR0874</strain>
    </source>
</reference>
<evidence type="ECO:0000256" key="4">
    <source>
        <dbReference type="ARBA" id="ARBA00023004"/>
    </source>
</evidence>
<dbReference type="NCBIfam" id="NF043084">
    <property type="entry name" value="XdhC_XDHase"/>
    <property type="match status" value="1"/>
</dbReference>
<name>A0ABW9MBL6_9FIRM</name>
<keyword evidence="2" id="KW-0479">Metal-binding</keyword>
<dbReference type="Pfam" id="PF00111">
    <property type="entry name" value="Fer2"/>
    <property type="match status" value="1"/>
</dbReference>
<dbReference type="SUPFAM" id="SSF54292">
    <property type="entry name" value="2Fe-2S ferredoxin-like"/>
    <property type="match status" value="1"/>
</dbReference>
<dbReference type="PANTHER" id="PTHR44379:SF8">
    <property type="entry name" value="XANTHINE DEHYDROGENASE IRON-SULFUR-BINDING SUBUNIT XDHC-RELATED"/>
    <property type="match status" value="1"/>
</dbReference>
<dbReference type="InterPro" id="IPR036010">
    <property type="entry name" value="2Fe-2S_ferredoxin-like_sf"/>
</dbReference>
<evidence type="ECO:0000256" key="1">
    <source>
        <dbReference type="ARBA" id="ARBA00022714"/>
    </source>
</evidence>